<name>A0A099KKV2_COLPS</name>
<protein>
    <submittedName>
        <fullName evidence="1">Uncharacterized protein</fullName>
    </submittedName>
</protein>
<reference evidence="1 2" key="1">
    <citation type="submission" date="2014-08" db="EMBL/GenBank/DDBJ databases">
        <title>Genomic and Phenotypic Diversity of Colwellia psychrerythraea strains from Disparate Marine Basins.</title>
        <authorList>
            <person name="Techtmann S.M."/>
            <person name="Stelling S.C."/>
            <person name="Utturkar S.M."/>
            <person name="Alshibli N."/>
            <person name="Harris A."/>
            <person name="Brown S.D."/>
            <person name="Hazen T.C."/>
        </authorList>
    </citation>
    <scope>NUCLEOTIDE SEQUENCE [LARGE SCALE GENOMIC DNA]</scope>
    <source>
        <strain evidence="1 2">GAB14E</strain>
    </source>
</reference>
<evidence type="ECO:0000313" key="1">
    <source>
        <dbReference type="EMBL" id="KGJ90213.1"/>
    </source>
</evidence>
<evidence type="ECO:0000313" key="2">
    <source>
        <dbReference type="Proteomes" id="UP000029868"/>
    </source>
</evidence>
<comment type="caution">
    <text evidence="1">The sequence shown here is derived from an EMBL/GenBank/DDBJ whole genome shotgun (WGS) entry which is preliminary data.</text>
</comment>
<dbReference type="EMBL" id="JQEC01000049">
    <property type="protein sequence ID" value="KGJ90213.1"/>
    <property type="molecule type" value="Genomic_DNA"/>
</dbReference>
<dbReference type="AlphaFoldDB" id="A0A099KKV2"/>
<dbReference type="Proteomes" id="UP000029868">
    <property type="component" value="Unassembled WGS sequence"/>
</dbReference>
<sequence>MDSEFLRFLTKKEHLINDLQTGFDLRKHPISFRPPLSKIIPALIPFWKEKNLYPELTEKYDSCGENDFFIWFGNRLNNDQKFNYGISYLTNQVNHAEINMKCFTELRDNQKLHSNHKMYFGSYGIALTHEWMKSNNGDRIIYVGDESEVTSRIARVLAMLNSFGTSQTVINSMFDILAFTEIEGNSHEYEWRIVGNHHYAGGSHGNHPNNIPFTVNDIVAIYVEKEEEKSELIEVLKNKAKNEGVTKIPQIYLADDVYLSDDEQDRIDNILYRRTKT</sequence>
<dbReference type="RefSeq" id="WP_197061233.1">
    <property type="nucleotide sequence ID" value="NZ_JQEC01000049.1"/>
</dbReference>
<dbReference type="PATRIC" id="fig|28229.3.peg.3628"/>
<gene>
    <name evidence="1" type="ORF">GAB14E_3706</name>
</gene>
<proteinExistence type="predicted"/>
<accession>A0A099KKV2</accession>
<organism evidence="1 2">
    <name type="scientific">Colwellia psychrerythraea</name>
    <name type="common">Vibrio psychroerythus</name>
    <dbReference type="NCBI Taxonomy" id="28229"/>
    <lineage>
        <taxon>Bacteria</taxon>
        <taxon>Pseudomonadati</taxon>
        <taxon>Pseudomonadota</taxon>
        <taxon>Gammaproteobacteria</taxon>
        <taxon>Alteromonadales</taxon>
        <taxon>Colwelliaceae</taxon>
        <taxon>Colwellia</taxon>
    </lineage>
</organism>